<protein>
    <submittedName>
        <fullName evidence="18">Baculoviral IAP repeat containing 5</fullName>
    </submittedName>
</protein>
<dbReference type="Gene3D" id="1.10.1170.10">
    <property type="entry name" value="Inhibitor Of Apoptosis Protein (2mihbC-IAP-1), Chain A"/>
    <property type="match status" value="1"/>
</dbReference>
<keyword evidence="13" id="KW-0832">Ubl conjugation</keyword>
<evidence type="ECO:0000256" key="11">
    <source>
        <dbReference type="ARBA" id="ARBA00022829"/>
    </source>
</evidence>
<evidence type="ECO:0000256" key="5">
    <source>
        <dbReference type="ARBA" id="ARBA00022454"/>
    </source>
</evidence>
<dbReference type="GO" id="GO:0005819">
    <property type="term" value="C:spindle"/>
    <property type="evidence" value="ECO:0007669"/>
    <property type="project" value="UniProtKB-SubCell"/>
</dbReference>
<dbReference type="Proteomes" id="UP000694420">
    <property type="component" value="Unplaced"/>
</dbReference>
<dbReference type="PANTHER" id="PTHR46771">
    <property type="entry name" value="DETERIN"/>
    <property type="match status" value="1"/>
</dbReference>
<evidence type="ECO:0000256" key="4">
    <source>
        <dbReference type="ARBA" id="ARBA00006672"/>
    </source>
</evidence>
<dbReference type="CDD" id="cd00022">
    <property type="entry name" value="BIR"/>
    <property type="match status" value="1"/>
</dbReference>
<evidence type="ECO:0000313" key="18">
    <source>
        <dbReference type="Ensembl" id="ENSNPEP00000003910.1"/>
    </source>
</evidence>
<keyword evidence="14" id="KW-0206">Cytoskeleton</keyword>
<keyword evidence="15" id="KW-0539">Nucleus</keyword>
<name>A0A8C6YQY5_NOTPE</name>
<evidence type="ECO:0000256" key="3">
    <source>
        <dbReference type="ARBA" id="ARBA00004584"/>
    </source>
</evidence>
<comment type="subcellular location">
    <subcellularLocation>
        <location evidence="3">Chromosome</location>
        <location evidence="3">Centromere</location>
    </subcellularLocation>
    <subcellularLocation>
        <location evidence="2">Cytoplasm</location>
        <location evidence="2">Cytoskeleton</location>
        <location evidence="2">Spindle</location>
    </subcellularLocation>
    <subcellularLocation>
        <location evidence="1">Nucleus</location>
    </subcellularLocation>
</comment>
<dbReference type="GO" id="GO:0046872">
    <property type="term" value="F:metal ion binding"/>
    <property type="evidence" value="ECO:0007669"/>
    <property type="project" value="UniProtKB-KW"/>
</dbReference>
<evidence type="ECO:0000256" key="14">
    <source>
        <dbReference type="ARBA" id="ARBA00023212"/>
    </source>
</evidence>
<keyword evidence="17" id="KW-0137">Centromere</keyword>
<dbReference type="GO" id="GO:0051301">
    <property type="term" value="P:cell division"/>
    <property type="evidence" value="ECO:0007669"/>
    <property type="project" value="UniProtKB-KW"/>
</dbReference>
<keyword evidence="5" id="KW-0158">Chromosome</keyword>
<dbReference type="Pfam" id="PF00653">
    <property type="entry name" value="BIR"/>
    <property type="match status" value="1"/>
</dbReference>
<sequence length="190" mass="21076">MAAAVDAERLPPEWRLYLLPARLATFHGWPFTEGCLCTPHKMAAAGFVHCPSENSPDLAQCFFCFKELEGWEPEDDPVQEHGKHSAGCAFLALQKDVSELTLQDFLKLDKERMKNMIVSGPLAYPGASRGTSCCALVAPLSRCFCLESVSLLALRSPSVTGFWQGRVKARNFFKKSQDALLCLLCVRFCL</sequence>
<proteinExistence type="inferred from homology"/>
<accession>A0A8C6YQY5</accession>
<keyword evidence="8" id="KW-0132">Cell division</keyword>
<evidence type="ECO:0000256" key="6">
    <source>
        <dbReference type="ARBA" id="ARBA00022490"/>
    </source>
</evidence>
<dbReference type="PANTHER" id="PTHR46771:SF3">
    <property type="entry name" value="BACULOVIRAL IAP REPEAT-CONTAINING PROTEIN 5"/>
    <property type="match status" value="1"/>
</dbReference>
<evidence type="ECO:0000256" key="17">
    <source>
        <dbReference type="ARBA" id="ARBA00023328"/>
    </source>
</evidence>
<dbReference type="GO" id="GO:0007059">
    <property type="term" value="P:chromosome segregation"/>
    <property type="evidence" value="ECO:0007669"/>
    <property type="project" value="UniProtKB-KW"/>
</dbReference>
<keyword evidence="11" id="KW-0159">Chromosome partition</keyword>
<evidence type="ECO:0000256" key="16">
    <source>
        <dbReference type="ARBA" id="ARBA00023306"/>
    </source>
</evidence>
<keyword evidence="6" id="KW-0963">Cytoplasm</keyword>
<dbReference type="AlphaFoldDB" id="A0A8C6YQY5"/>
<keyword evidence="10" id="KW-0498">Mitosis</keyword>
<evidence type="ECO:0000256" key="13">
    <source>
        <dbReference type="ARBA" id="ARBA00022843"/>
    </source>
</evidence>
<keyword evidence="12" id="KW-0862">Zinc</keyword>
<evidence type="ECO:0000256" key="9">
    <source>
        <dbReference type="ARBA" id="ARBA00022723"/>
    </source>
</evidence>
<keyword evidence="7" id="KW-0597">Phosphoprotein</keyword>
<comment type="similarity">
    <text evidence="4">Belongs to the IAP family.</text>
</comment>
<dbReference type="FunFam" id="1.10.1170.10:FF:000009">
    <property type="entry name" value="Baculoviral IAP repeat-containing protein 5"/>
    <property type="match status" value="1"/>
</dbReference>
<evidence type="ECO:0000256" key="2">
    <source>
        <dbReference type="ARBA" id="ARBA00004186"/>
    </source>
</evidence>
<evidence type="ECO:0000256" key="8">
    <source>
        <dbReference type="ARBA" id="ARBA00022618"/>
    </source>
</evidence>
<dbReference type="InterPro" id="IPR001370">
    <property type="entry name" value="BIR_rpt"/>
</dbReference>
<organism evidence="18 19">
    <name type="scientific">Nothoprocta perdicaria</name>
    <name type="common">Chilean tinamou</name>
    <name type="synonym">Crypturus perdicarius</name>
    <dbReference type="NCBI Taxonomy" id="30464"/>
    <lineage>
        <taxon>Eukaryota</taxon>
        <taxon>Metazoa</taxon>
        <taxon>Chordata</taxon>
        <taxon>Craniata</taxon>
        <taxon>Vertebrata</taxon>
        <taxon>Euteleostomi</taxon>
        <taxon>Archelosauria</taxon>
        <taxon>Archosauria</taxon>
        <taxon>Dinosauria</taxon>
        <taxon>Saurischia</taxon>
        <taxon>Theropoda</taxon>
        <taxon>Coelurosauria</taxon>
        <taxon>Aves</taxon>
        <taxon>Palaeognathae</taxon>
        <taxon>Tinamiformes</taxon>
        <taxon>Tinamidae</taxon>
        <taxon>Nothoprocta</taxon>
    </lineage>
</organism>
<dbReference type="SUPFAM" id="SSF57924">
    <property type="entry name" value="Inhibitor of apoptosis (IAP) repeat"/>
    <property type="match status" value="1"/>
</dbReference>
<dbReference type="SMART" id="SM00238">
    <property type="entry name" value="BIR"/>
    <property type="match status" value="1"/>
</dbReference>
<dbReference type="GO" id="GO:0005634">
    <property type="term" value="C:nucleus"/>
    <property type="evidence" value="ECO:0007669"/>
    <property type="project" value="UniProtKB-SubCell"/>
</dbReference>
<evidence type="ECO:0000256" key="7">
    <source>
        <dbReference type="ARBA" id="ARBA00022553"/>
    </source>
</evidence>
<evidence type="ECO:0000256" key="1">
    <source>
        <dbReference type="ARBA" id="ARBA00004123"/>
    </source>
</evidence>
<keyword evidence="9" id="KW-0479">Metal-binding</keyword>
<dbReference type="Ensembl" id="ENSNPET00000004000.1">
    <property type="protein sequence ID" value="ENSNPEP00000003910.1"/>
    <property type="gene ID" value="ENSNPEG00000002993.1"/>
</dbReference>
<dbReference type="PROSITE" id="PS50143">
    <property type="entry name" value="BIR_REPEAT_2"/>
    <property type="match status" value="1"/>
</dbReference>
<gene>
    <name evidence="18" type="primary">BIRC5</name>
</gene>
<keyword evidence="16" id="KW-0131">Cell cycle</keyword>
<dbReference type="GO" id="GO:0000775">
    <property type="term" value="C:chromosome, centromeric region"/>
    <property type="evidence" value="ECO:0007669"/>
    <property type="project" value="UniProtKB-SubCell"/>
</dbReference>
<evidence type="ECO:0000256" key="12">
    <source>
        <dbReference type="ARBA" id="ARBA00022833"/>
    </source>
</evidence>
<reference evidence="18" key="2">
    <citation type="submission" date="2025-09" db="UniProtKB">
        <authorList>
            <consortium name="Ensembl"/>
        </authorList>
    </citation>
    <scope>IDENTIFICATION</scope>
</reference>
<reference evidence="18" key="1">
    <citation type="submission" date="2025-08" db="UniProtKB">
        <authorList>
            <consortium name="Ensembl"/>
        </authorList>
    </citation>
    <scope>IDENTIFICATION</scope>
</reference>
<dbReference type="InterPro" id="IPR051190">
    <property type="entry name" value="Baculoviral_IAP"/>
</dbReference>
<evidence type="ECO:0000256" key="15">
    <source>
        <dbReference type="ARBA" id="ARBA00023242"/>
    </source>
</evidence>
<keyword evidence="19" id="KW-1185">Reference proteome</keyword>
<evidence type="ECO:0000313" key="19">
    <source>
        <dbReference type="Proteomes" id="UP000694420"/>
    </source>
</evidence>
<evidence type="ECO:0000256" key="10">
    <source>
        <dbReference type="ARBA" id="ARBA00022776"/>
    </source>
</evidence>